<evidence type="ECO:0000313" key="1">
    <source>
        <dbReference type="EMBL" id="MQL97761.1"/>
    </source>
</evidence>
<sequence>MAVAIRIVSRAGYPSRQGCRGTPSGHDLGLVAVALTIALVSQRLRRARQDLVCLECFRGHGWRVDVCPRGRVCP</sequence>
<reference evidence="1" key="1">
    <citation type="submission" date="2017-07" db="EMBL/GenBank/DDBJ databases">
        <title>Taro Niue Genome Assembly and Annotation.</title>
        <authorList>
            <person name="Atibalentja N."/>
            <person name="Keating K."/>
            <person name="Fields C.J."/>
        </authorList>
    </citation>
    <scope>NUCLEOTIDE SEQUENCE</scope>
    <source>
        <strain evidence="1">Niue_2</strain>
        <tissue evidence="1">Leaf</tissue>
    </source>
</reference>
<comment type="caution">
    <text evidence="1">The sequence shown here is derived from an EMBL/GenBank/DDBJ whole genome shotgun (WGS) entry which is preliminary data.</text>
</comment>
<organism evidence="1 2">
    <name type="scientific">Colocasia esculenta</name>
    <name type="common">Wild taro</name>
    <name type="synonym">Arum esculentum</name>
    <dbReference type="NCBI Taxonomy" id="4460"/>
    <lineage>
        <taxon>Eukaryota</taxon>
        <taxon>Viridiplantae</taxon>
        <taxon>Streptophyta</taxon>
        <taxon>Embryophyta</taxon>
        <taxon>Tracheophyta</taxon>
        <taxon>Spermatophyta</taxon>
        <taxon>Magnoliopsida</taxon>
        <taxon>Liliopsida</taxon>
        <taxon>Araceae</taxon>
        <taxon>Aroideae</taxon>
        <taxon>Colocasieae</taxon>
        <taxon>Colocasia</taxon>
    </lineage>
</organism>
<name>A0A843VLG5_COLES</name>
<accession>A0A843VLG5</accession>
<dbReference type="AlphaFoldDB" id="A0A843VLG5"/>
<gene>
    <name evidence="1" type="ORF">Taro_030457</name>
</gene>
<protein>
    <submittedName>
        <fullName evidence="1">Uncharacterized protein</fullName>
    </submittedName>
</protein>
<dbReference type="EMBL" id="NMUH01002095">
    <property type="protein sequence ID" value="MQL97761.1"/>
    <property type="molecule type" value="Genomic_DNA"/>
</dbReference>
<evidence type="ECO:0000313" key="2">
    <source>
        <dbReference type="Proteomes" id="UP000652761"/>
    </source>
</evidence>
<keyword evidence="2" id="KW-1185">Reference proteome</keyword>
<proteinExistence type="predicted"/>
<dbReference type="Proteomes" id="UP000652761">
    <property type="component" value="Unassembled WGS sequence"/>
</dbReference>